<gene>
    <name evidence="4" type="ORF">V6R86_05405</name>
</gene>
<dbReference type="SUPFAM" id="SSF51905">
    <property type="entry name" value="FAD/NAD(P)-binding domain"/>
    <property type="match status" value="1"/>
</dbReference>
<dbReference type="RefSeq" id="WP_338502747.1">
    <property type="nucleotide sequence ID" value="NZ_CP145607.1"/>
</dbReference>
<dbReference type="Pfam" id="PF01266">
    <property type="entry name" value="DAO"/>
    <property type="match status" value="1"/>
</dbReference>
<dbReference type="EMBL" id="CP145607">
    <property type="protein sequence ID" value="WWM70131.1"/>
    <property type="molecule type" value="Genomic_DNA"/>
</dbReference>
<sequence>MTADVLVLGAGVVGVATAEALMRRGLSVMLVDRATGPGAGASFANGGQLSYSYTDALSSPSLLKRLPGILAATDPAFRVAKRFDPNYLRWCLAFFAQGRAGRFAANSLAGLTLALRSRALMEELLGRLPLEFAHQVPGKLLLHEEAAAFRAASTIAAAKRERGIEVRALSPDEAVGVEPALASVAGRLAGAIFAPGDAVGDPHLFCLALVEKLQQQGLQTRFGATVKRIEGSAEPALHLTSGERIAARYLVVAAGPQAATLLRPLGWRVPIMPVRGHSLTLPPGERAPRVSITDVARKLVFCRLGEKIRIAGLADVGFGSRAVDPVRLAALREAARQSLPEAADYAVGGYAWAGLRPVTPGSLPIVARRGAITVNVGHGGLGWTYALATAERAGKLVGQDN</sequence>
<reference evidence="4 5" key="1">
    <citation type="submission" date="2024-02" db="EMBL/GenBank/DDBJ databases">
        <title>Full genome sequence of Sphingomonas kaistensis.</title>
        <authorList>
            <person name="Poletto B.L."/>
            <person name="Silva G."/>
            <person name="Galante D."/>
            <person name="Campos K.R."/>
            <person name="Santos M.B.N."/>
            <person name="Sacchi C.T."/>
        </authorList>
    </citation>
    <scope>NUCLEOTIDE SEQUENCE [LARGE SCALE GENOMIC DNA]</scope>
    <source>
        <strain evidence="4 5">MA4R</strain>
    </source>
</reference>
<proteinExistence type="inferred from homology"/>
<dbReference type="SUPFAM" id="SSF54373">
    <property type="entry name" value="FAD-linked reductases, C-terminal domain"/>
    <property type="match status" value="1"/>
</dbReference>
<evidence type="ECO:0000313" key="4">
    <source>
        <dbReference type="EMBL" id="WWM70131.1"/>
    </source>
</evidence>
<feature type="domain" description="FAD dependent oxidoreductase" evidence="3">
    <location>
        <begin position="4"/>
        <end position="393"/>
    </location>
</feature>
<accession>A0ABZ2FZ80</accession>
<dbReference type="Gene3D" id="3.50.50.60">
    <property type="entry name" value="FAD/NAD(P)-binding domain"/>
    <property type="match status" value="2"/>
</dbReference>
<evidence type="ECO:0000256" key="1">
    <source>
        <dbReference type="ARBA" id="ARBA00009410"/>
    </source>
</evidence>
<evidence type="ECO:0000259" key="3">
    <source>
        <dbReference type="Pfam" id="PF01266"/>
    </source>
</evidence>
<dbReference type="PANTHER" id="PTHR13847">
    <property type="entry name" value="SARCOSINE DEHYDROGENASE-RELATED"/>
    <property type="match status" value="1"/>
</dbReference>
<name>A0ABZ2FZ80_9SPHN</name>
<dbReference type="InterPro" id="IPR036188">
    <property type="entry name" value="FAD/NAD-bd_sf"/>
</dbReference>
<evidence type="ECO:0000256" key="2">
    <source>
        <dbReference type="ARBA" id="ARBA00023002"/>
    </source>
</evidence>
<dbReference type="PANTHER" id="PTHR13847:SF280">
    <property type="entry name" value="D-AMINO ACID DEHYDROGENASE"/>
    <property type="match status" value="1"/>
</dbReference>
<comment type="similarity">
    <text evidence="1">Belongs to the DadA oxidoreductase family.</text>
</comment>
<dbReference type="Proteomes" id="UP001382935">
    <property type="component" value="Chromosome"/>
</dbReference>
<dbReference type="Gene3D" id="3.30.9.10">
    <property type="entry name" value="D-Amino Acid Oxidase, subunit A, domain 2"/>
    <property type="match status" value="1"/>
</dbReference>
<keyword evidence="2" id="KW-0560">Oxidoreductase</keyword>
<evidence type="ECO:0000313" key="5">
    <source>
        <dbReference type="Proteomes" id="UP001382935"/>
    </source>
</evidence>
<protein>
    <submittedName>
        <fullName evidence="4">FAD-dependent oxidoreductase</fullName>
    </submittedName>
</protein>
<organism evidence="4 5">
    <name type="scientific">Sphingomonas kaistensis</name>
    <dbReference type="NCBI Taxonomy" id="298708"/>
    <lineage>
        <taxon>Bacteria</taxon>
        <taxon>Pseudomonadati</taxon>
        <taxon>Pseudomonadota</taxon>
        <taxon>Alphaproteobacteria</taxon>
        <taxon>Sphingomonadales</taxon>
        <taxon>Sphingomonadaceae</taxon>
        <taxon>Sphingomonas</taxon>
    </lineage>
</organism>
<keyword evidence="5" id="KW-1185">Reference proteome</keyword>
<dbReference type="InterPro" id="IPR006076">
    <property type="entry name" value="FAD-dep_OxRdtase"/>
</dbReference>